<name>A0A426QHH5_9GAMM</name>
<dbReference type="EMBL" id="QZMU01000001">
    <property type="protein sequence ID" value="RRQ21207.1"/>
    <property type="molecule type" value="Genomic_DNA"/>
</dbReference>
<evidence type="ECO:0000313" key="2">
    <source>
        <dbReference type="Proteomes" id="UP000287798"/>
    </source>
</evidence>
<gene>
    <name evidence="1" type="ORF">D6C00_04035</name>
</gene>
<dbReference type="AlphaFoldDB" id="A0A426QHH5"/>
<dbReference type="Proteomes" id="UP000287798">
    <property type="component" value="Unassembled WGS sequence"/>
</dbReference>
<organism evidence="1 2">
    <name type="scientific">Thiohalobacter thiocyanaticus</name>
    <dbReference type="NCBI Taxonomy" id="585455"/>
    <lineage>
        <taxon>Bacteria</taxon>
        <taxon>Pseudomonadati</taxon>
        <taxon>Pseudomonadota</taxon>
        <taxon>Gammaproteobacteria</taxon>
        <taxon>Thiohalobacterales</taxon>
        <taxon>Thiohalobacteraceae</taxon>
        <taxon>Thiohalobacter</taxon>
    </lineage>
</organism>
<dbReference type="RefSeq" id="WP_125180422.1">
    <property type="nucleotide sequence ID" value="NZ_QZMU01000001.1"/>
</dbReference>
<dbReference type="OrthoDB" id="5724405at2"/>
<keyword evidence="2" id="KW-1185">Reference proteome</keyword>
<comment type="caution">
    <text evidence="1">The sequence shown here is derived from an EMBL/GenBank/DDBJ whole genome shotgun (WGS) entry which is preliminary data.</text>
</comment>
<accession>A0A426QHH5</accession>
<sequence length="533" mass="59893">MLLPVPPQSPLPGVDTRTGTVRKWIDQLAYTNTLDTSHQLIGRLRDLHHQPLDAAHRHELLLSFLEAFQRLHEPLRRSPPATEDPLAASRLHTLDRLTEELLIGFKYVINDAQQERHLLRKPRHLYQAVTLAMHLIALLLATRYQSYLPTDTQLWREAGTLLRYCREHALGPQTITTPLPFAQGRLDGPGSYALMAFMRLSDPFRLPHGTLWDCFGFLSTRIRHSGLRAEPRAPDSPQARAVCIDCEPAEWHQEPPADADPARWYWLDPAPLLEAIDTGIQALDQGTPPAQLGLSEAIGRQDARQLLQRLQSLYTNPPQRKLARFDSDQTVQLAVGLEACFYLHNRGVAFDPRDYLEPDDEEAIEIGLDQGPAQATTAASYQAYRCSLLNRGAGGLAVQLPLEGPPRIRVGEILAVSLAGSDADDPQWLIATVRWLVRQPHHREMGLQYIAREVSPCALRPGRDSQGASLQPALETSITHNDARYNLLITAKGMFRPQRTLELLRGTQLEAVQCTQLVEFTGLYERFCYNPLA</sequence>
<evidence type="ECO:0000313" key="1">
    <source>
        <dbReference type="EMBL" id="RRQ21207.1"/>
    </source>
</evidence>
<proteinExistence type="predicted"/>
<reference evidence="1 2" key="1">
    <citation type="journal article" date="2010" name="Int. J. Syst. Evol. Microbiol.">
        <title>Thiohalobacter thiocyanaticus gen. nov., sp. nov., a moderately halophilic, sulfur-oxidizing gammaproteobacterium from hypersaline lakes, that utilizes thiocyanate.</title>
        <authorList>
            <person name="Sorokin D.Y."/>
            <person name="Kovaleva O.L."/>
            <person name="Tourova T.P."/>
            <person name="Muyzer G."/>
        </authorList>
    </citation>
    <scope>NUCLEOTIDE SEQUENCE [LARGE SCALE GENOMIC DNA]</scope>
    <source>
        <strain evidence="1 2">Hrh1</strain>
    </source>
</reference>
<protein>
    <submittedName>
        <fullName evidence="1">PilZ domain-containing protein</fullName>
    </submittedName>
</protein>